<comment type="caution">
    <text evidence="3">The sequence shown here is derived from an EMBL/GenBank/DDBJ whole genome shotgun (WGS) entry which is preliminary data.</text>
</comment>
<evidence type="ECO:0000256" key="1">
    <source>
        <dbReference type="SAM" id="MobiDB-lite"/>
    </source>
</evidence>
<dbReference type="EMBL" id="JAUNZN010000002">
    <property type="protein sequence ID" value="KAK4827014.1"/>
    <property type="molecule type" value="Genomic_DNA"/>
</dbReference>
<dbReference type="InterPro" id="IPR043502">
    <property type="entry name" value="DNA/RNA_pol_sf"/>
</dbReference>
<feature type="domain" description="Reverse transcriptase" evidence="2">
    <location>
        <begin position="28"/>
        <end position="279"/>
    </location>
</feature>
<reference evidence="3 4" key="1">
    <citation type="journal article" date="2023" name="J. Hered.">
        <title>Chromosome-level genome of the wood stork (Mycteria americana) provides insight into avian chromosome evolution.</title>
        <authorList>
            <person name="Flamio R. Jr."/>
            <person name="Ramstad K.M."/>
        </authorList>
    </citation>
    <scope>NUCLEOTIDE SEQUENCE [LARGE SCALE GENOMIC DNA]</scope>
    <source>
        <strain evidence="3">JAX WOST 10</strain>
    </source>
</reference>
<dbReference type="InterPro" id="IPR000477">
    <property type="entry name" value="RT_dom"/>
</dbReference>
<dbReference type="AlphaFoldDB" id="A0AAN7RZT5"/>
<name>A0AAN7RZT5_MYCAM</name>
<proteinExistence type="predicted"/>
<dbReference type="SUPFAM" id="SSF56672">
    <property type="entry name" value="DNA/RNA polymerases"/>
    <property type="match status" value="2"/>
</dbReference>
<dbReference type="CDD" id="cd01650">
    <property type="entry name" value="RT_nLTR_like"/>
    <property type="match status" value="2"/>
</dbReference>
<gene>
    <name evidence="3" type="ORF">QYF61_013148</name>
</gene>
<dbReference type="PROSITE" id="PS50878">
    <property type="entry name" value="RT_POL"/>
    <property type="match status" value="1"/>
</dbReference>
<protein>
    <recommendedName>
        <fullName evidence="2">Reverse transcriptase domain-containing protein</fullName>
    </recommendedName>
</protein>
<keyword evidence="4" id="KW-1185">Reference proteome</keyword>
<feature type="compositionally biased region" description="Polar residues" evidence="1">
    <location>
        <begin position="428"/>
        <end position="437"/>
    </location>
</feature>
<evidence type="ECO:0000259" key="2">
    <source>
        <dbReference type="PROSITE" id="PS50878"/>
    </source>
</evidence>
<sequence>MGPDEMHPRVLRELTDVVAKPRSMIFEKSWQSGEAPGDWKKGNIAPFFKKGRKDDPGNCRPVSLTSVLGKITEQILLEAMLEHTENREVIRDSQRGFTKGKSCLTNLVAFYKGVTTSVDKRKAMDVIYLDFCKAFDMVPPHNLLLSKLERYGFDGWTVWWMRNWLVGCIQRVVVNGSMSRWRSVTNGVPQGSVLGPVLFNIFINDIDSEIKCTLSKFADDTKLSGAVDTPEGWDVIQRDLDKLEKWAHVNLMRFNKAKCRVLHLGRGNPQYQNWLGDDVIKSSPVEKDWGVLMDEELDMSQQCVLAAQKASRILGCIRRSVASRLREAILPLCSALVKPHLEYCLQLWSPKHRIDMDLLEQVQRRDTKMIRGLEHLSYEERLRELGLFSLEKRRLQGDLIAAFQYLRGAYRKDRDRLSSKACCDRTRNFNSQTSYPQGIQPPEQEDRDREHNKLPRIERKAISNLLCHLDTHKSMGPDGIHPRVLKELVEELAKPLSIIYQQSWLTGEVPEWRLANVMPIYKKDRKEDLGNYRPVSLTLIPGKIMEQIILSVLNRHVQANQGIRPRQHGFMKGRSCLTNPISFYDQVTHLVDEGKAVDVTYLDFRKAFDTVSHSILLEKLAAHGLGIECALSKFADNIKLGGSVDLLEGRKALQRDLDRLDGWAEAICMRFNKAKCKVLHLGHNHPMQRYRLGEEWLESCPAEKDLGVLVEWLNVSQQCAQVAKKANSILACIRNSFWAPHDKTDIEVLERVQRRATKLVKGLENKSYEERLRELGLFSLETRRLRGDLIALCNYLKGGCSEVGAGLFSQVTSDRKRGNGLKLHQERFRLDIRKNFFTERVVKHWNRLPTEVVESPSLEEFKKHVDVALRDMV</sequence>
<feature type="region of interest" description="Disordered" evidence="1">
    <location>
        <begin position="428"/>
        <end position="451"/>
    </location>
</feature>
<evidence type="ECO:0000313" key="4">
    <source>
        <dbReference type="Proteomes" id="UP001333110"/>
    </source>
</evidence>
<organism evidence="3 4">
    <name type="scientific">Mycteria americana</name>
    <name type="common">Wood stork</name>
    <dbReference type="NCBI Taxonomy" id="33587"/>
    <lineage>
        <taxon>Eukaryota</taxon>
        <taxon>Metazoa</taxon>
        <taxon>Chordata</taxon>
        <taxon>Craniata</taxon>
        <taxon>Vertebrata</taxon>
        <taxon>Euteleostomi</taxon>
        <taxon>Archelosauria</taxon>
        <taxon>Archosauria</taxon>
        <taxon>Dinosauria</taxon>
        <taxon>Saurischia</taxon>
        <taxon>Theropoda</taxon>
        <taxon>Coelurosauria</taxon>
        <taxon>Aves</taxon>
        <taxon>Neognathae</taxon>
        <taxon>Neoaves</taxon>
        <taxon>Aequornithes</taxon>
        <taxon>Ciconiiformes</taxon>
        <taxon>Ciconiidae</taxon>
        <taxon>Mycteria</taxon>
    </lineage>
</organism>
<dbReference type="Pfam" id="PF00078">
    <property type="entry name" value="RVT_1"/>
    <property type="match status" value="2"/>
</dbReference>
<evidence type="ECO:0000313" key="3">
    <source>
        <dbReference type="EMBL" id="KAK4827014.1"/>
    </source>
</evidence>
<accession>A0AAN7RZT5</accession>
<dbReference type="PANTHER" id="PTHR33332">
    <property type="entry name" value="REVERSE TRANSCRIPTASE DOMAIN-CONTAINING PROTEIN"/>
    <property type="match status" value="1"/>
</dbReference>
<dbReference type="Proteomes" id="UP001333110">
    <property type="component" value="Unassembled WGS sequence"/>
</dbReference>